<dbReference type="GO" id="GO:0004674">
    <property type="term" value="F:protein serine/threonine kinase activity"/>
    <property type="evidence" value="ECO:0007669"/>
    <property type="project" value="UniProtKB-KW"/>
</dbReference>
<feature type="region of interest" description="Disordered" evidence="1">
    <location>
        <begin position="684"/>
        <end position="731"/>
    </location>
</feature>
<feature type="compositionally biased region" description="Polar residues" evidence="1">
    <location>
        <begin position="810"/>
        <end position="822"/>
    </location>
</feature>
<dbReference type="Gene3D" id="1.10.510.10">
    <property type="entry name" value="Transferase(Phosphotransferase) domain 1"/>
    <property type="match status" value="1"/>
</dbReference>
<dbReference type="EMBL" id="LR725831">
    <property type="protein sequence ID" value="VWO96678.1"/>
    <property type="molecule type" value="Genomic_DNA"/>
</dbReference>
<gene>
    <name evidence="2" type="primary">Q8NJW8</name>
</gene>
<feature type="region of interest" description="Disordered" evidence="1">
    <location>
        <begin position="1"/>
        <end position="40"/>
    </location>
</feature>
<dbReference type="EC" id="2.7.11.1" evidence="2"/>
<protein>
    <submittedName>
        <fullName evidence="2">Non-specific serine/threonine protein kinase (EC)</fullName>
        <ecNumber evidence="2">2.7.11.1</ecNumber>
    </submittedName>
</protein>
<feature type="region of interest" description="Disordered" evidence="1">
    <location>
        <begin position="470"/>
        <end position="509"/>
    </location>
</feature>
<feature type="region of interest" description="Disordered" evidence="1">
    <location>
        <begin position="86"/>
        <end position="166"/>
    </location>
</feature>
<dbReference type="AlphaFoldDB" id="A0A5K1JZ45"/>
<proteinExistence type="predicted"/>
<accession>A0A5K1JZ45</accession>
<reference evidence="2" key="1">
    <citation type="submission" date="2019-10" db="EMBL/GenBank/DDBJ databases">
        <authorList>
            <person name="Nor Muhammad N."/>
        </authorList>
    </citation>
    <scope>NUCLEOTIDE SEQUENCE</scope>
</reference>
<evidence type="ECO:0000313" key="2">
    <source>
        <dbReference type="EMBL" id="VWO96678.1"/>
    </source>
</evidence>
<feature type="compositionally biased region" description="Basic and acidic residues" evidence="1">
    <location>
        <begin position="16"/>
        <end position="25"/>
    </location>
</feature>
<evidence type="ECO:0000256" key="1">
    <source>
        <dbReference type="SAM" id="MobiDB-lite"/>
    </source>
</evidence>
<name>A0A5K1JZ45_9APHY</name>
<keyword evidence="2" id="KW-0418">Kinase</keyword>
<keyword evidence="2" id="KW-0808">Transferase</keyword>
<sequence>MPATVLAPRRTVPRPAPRDRPEHEPAPTPPTPPSPIREISPTFSILDGHEADGSFSGATPSCVKLARANVETLDWHQIRRILAPHHRRIPHPSHNPYDAEAHVRHPSRRTDPTGLFELLTQPYAELPPPPPSPKPWIRPSNGSPSHTPNQPHPRRMPEYHVDEDELPNPDADLPEQIHYEIAYIPHGKYAWAAGQPASKLRALANLHSVLTDGDKWSTDLMFGVIGGRPTKFMCKSWSRLQAQTRFLPEFKLLSSDSYLRPLQGLVVPYVINLYNTRDTIQLFMEVPHQSFWVEASPTMSDALKQRVVDAYRKLHGAGVLHASVEKKNILIGGDGRVTLVDFSMARTKRPIKEIGLEGCTDKDLALELRKVKFILDYGHARSHETQGAEKGDRHAPKPEVWNQWIQELGQPSKRWLVPGQTQEQYAEAVSAFRAQVSRLEHRRAVESVSPLLVLSPECPLPVRNRFPSHVMPSTNPHKRKISHAPDDTATPAKRPRVSDKEPERPVCSGPLWKYTTTSYTAGTSDLLAASESSAEAAAPPAVKVRDFASQPYDGPRGYYVPHPPTELIMSSYRAADIRNTNAIRCGRLGLPYWRGDADDQSLAPPGYIRPLPKGQGLKISLGALKRQRDSVEPREEIRSAKRTRLDLPGPFHFSEGWETFLERDTRIRFNDRVSFCDPWTYQEAPSEVGGSSQGQGEAEDLKDLDQRSTAPLSHPRHRGTPNPTRPILKVTSAPRTVAWDLNAWPYPSDEEILTTPLMKQCGLLPPPGAVPSLSLSRASAPTPGTPPAPSPRTTASDLPPSHCAPADATGTANAHSEAQVSPPTAPLSCQAEWTNSTAPAVELQPELTPEELEDFEAWQVENLLEPGWDLTLSPQANLLAIANSEGMTPYTMDTDVCRWLQLGQDTRCP</sequence>
<dbReference type="InterPro" id="IPR011009">
    <property type="entry name" value="Kinase-like_dom_sf"/>
</dbReference>
<keyword evidence="2" id="KW-0723">Serine/threonine-protein kinase</keyword>
<feature type="compositionally biased region" description="Pro residues" evidence="1">
    <location>
        <begin position="125"/>
        <end position="136"/>
    </location>
</feature>
<feature type="compositionally biased region" description="Pro residues" evidence="1">
    <location>
        <begin position="26"/>
        <end position="35"/>
    </location>
</feature>
<organism evidence="2">
    <name type="scientific">Ganoderma boninense</name>
    <dbReference type="NCBI Taxonomy" id="34458"/>
    <lineage>
        <taxon>Eukaryota</taxon>
        <taxon>Fungi</taxon>
        <taxon>Dikarya</taxon>
        <taxon>Basidiomycota</taxon>
        <taxon>Agaricomycotina</taxon>
        <taxon>Agaricomycetes</taxon>
        <taxon>Polyporales</taxon>
        <taxon>Polyporaceae</taxon>
        <taxon>Ganoderma</taxon>
    </lineage>
</organism>
<feature type="compositionally biased region" description="Polar residues" evidence="1">
    <location>
        <begin position="140"/>
        <end position="149"/>
    </location>
</feature>
<dbReference type="SUPFAM" id="SSF56112">
    <property type="entry name" value="Protein kinase-like (PK-like)"/>
    <property type="match status" value="1"/>
</dbReference>
<feature type="compositionally biased region" description="Basic and acidic residues" evidence="1">
    <location>
        <begin position="97"/>
        <end position="111"/>
    </location>
</feature>
<feature type="region of interest" description="Disordered" evidence="1">
    <location>
        <begin position="768"/>
        <end position="828"/>
    </location>
</feature>